<proteinExistence type="predicted"/>
<accession>A0ABD6EIS1</accession>
<gene>
    <name evidence="2" type="ORF">AB6A40_005865</name>
</gene>
<keyword evidence="1" id="KW-0175">Coiled coil</keyword>
<sequence length="324" mass="36959">MDDIVWIREDVPPKKNEDIGSRVGVEECNKGNNVKNESKKTSGAEFDINDYERTLESNVQEAINLVSDLCDRSSKVQKNQEDLLQSLEKERKERQKVEEEMRHVLLQNKRLEEEKHRLESEVSCLKFRLNGGANLEPEEAEVILNDGCIEVGGAGRMSGSERLLEEPNGAVLLPNMTLIVSDQKKGIFHLSLTSNLLRNISNSNWKWIQAPAVTKGDHPEIMVSVIAKEDGSSKWERFIFKFNENLQFIAKVKGPKWVAEYSVTRDRISIAADGYIYLMVTNTTFTALYQLSPDCKWTELCHRKDVCFLDLQVISFPPLSLTIR</sequence>
<organism evidence="2 3">
    <name type="scientific">Gnathostoma spinigerum</name>
    <dbReference type="NCBI Taxonomy" id="75299"/>
    <lineage>
        <taxon>Eukaryota</taxon>
        <taxon>Metazoa</taxon>
        <taxon>Ecdysozoa</taxon>
        <taxon>Nematoda</taxon>
        <taxon>Chromadorea</taxon>
        <taxon>Rhabditida</taxon>
        <taxon>Spirurina</taxon>
        <taxon>Gnathostomatomorpha</taxon>
        <taxon>Gnathostomatoidea</taxon>
        <taxon>Gnathostomatidae</taxon>
        <taxon>Gnathostoma</taxon>
    </lineage>
</organism>
<dbReference type="Proteomes" id="UP001608902">
    <property type="component" value="Unassembled WGS sequence"/>
</dbReference>
<protein>
    <submittedName>
        <fullName evidence="2">Uncharacterized protein</fullName>
    </submittedName>
</protein>
<reference evidence="2 3" key="1">
    <citation type="submission" date="2024-08" db="EMBL/GenBank/DDBJ databases">
        <title>Gnathostoma spinigerum genome.</title>
        <authorList>
            <person name="Gonzalez-Bertolin B."/>
            <person name="Monzon S."/>
            <person name="Zaballos A."/>
            <person name="Jimenez P."/>
            <person name="Dekumyoy P."/>
            <person name="Varona S."/>
            <person name="Cuesta I."/>
            <person name="Sumanam S."/>
            <person name="Adisakwattana P."/>
            <person name="Gasser R.B."/>
            <person name="Hernandez-Gonzalez A."/>
            <person name="Young N.D."/>
            <person name="Perteguer M.J."/>
        </authorList>
    </citation>
    <scope>NUCLEOTIDE SEQUENCE [LARGE SCALE GENOMIC DNA]</scope>
    <source>
        <strain evidence="2">AL3</strain>
        <tissue evidence="2">Liver</tissue>
    </source>
</reference>
<evidence type="ECO:0000313" key="2">
    <source>
        <dbReference type="EMBL" id="MFH4979156.1"/>
    </source>
</evidence>
<evidence type="ECO:0000313" key="3">
    <source>
        <dbReference type="Proteomes" id="UP001608902"/>
    </source>
</evidence>
<keyword evidence="3" id="KW-1185">Reference proteome</keyword>
<dbReference type="EMBL" id="JBGFUD010003906">
    <property type="protein sequence ID" value="MFH4979156.1"/>
    <property type="molecule type" value="Genomic_DNA"/>
</dbReference>
<comment type="caution">
    <text evidence="2">The sequence shown here is derived from an EMBL/GenBank/DDBJ whole genome shotgun (WGS) entry which is preliminary data.</text>
</comment>
<dbReference type="AlphaFoldDB" id="A0ABD6EIS1"/>
<evidence type="ECO:0000256" key="1">
    <source>
        <dbReference type="SAM" id="Coils"/>
    </source>
</evidence>
<name>A0ABD6EIS1_9BILA</name>
<feature type="coiled-coil region" evidence="1">
    <location>
        <begin position="77"/>
        <end position="128"/>
    </location>
</feature>